<reference evidence="1 2" key="1">
    <citation type="submission" date="2016-03" db="EMBL/GenBank/DDBJ databases">
        <authorList>
            <person name="Ploux O."/>
        </authorList>
    </citation>
    <scope>NUCLEOTIDE SEQUENCE [LARGE SCALE GENOMIC DNA]</scope>
    <source>
        <strain evidence="1 2">R-45371</strain>
    </source>
</reference>
<dbReference type="AlphaFoldDB" id="A0A177M0T0"/>
<name>A0A177M0T0_METMH</name>
<sequence>MESCEKLYYLARGLSDIEKARLDHVLQLLLERISDLEALPAERSRFLADVEKYFLRKKPKIASVAQNEIDYLRYVRNAFAHREYIPDEAVRVAIPMFWRVIRNIADDWQGPELFNLLSYSLKHGEIHLFEGGSTKTVIRRFEDSLNRLPEEEQLVCFRNLLLSIYDTEYFHKYTKLGRSRNMRR</sequence>
<protein>
    <submittedName>
        <fullName evidence="1">Uncharacterized protein</fullName>
    </submittedName>
</protein>
<evidence type="ECO:0000313" key="1">
    <source>
        <dbReference type="EMBL" id="OAH98974.1"/>
    </source>
</evidence>
<comment type="caution">
    <text evidence="1">The sequence shown here is derived from an EMBL/GenBank/DDBJ whole genome shotgun (WGS) entry which is preliminary data.</text>
</comment>
<accession>A0A177M0T0</accession>
<proteinExistence type="predicted"/>
<dbReference type="RefSeq" id="WP_064038284.1">
    <property type="nucleotide sequence ID" value="NZ_LUUH01000085.1"/>
</dbReference>
<gene>
    <name evidence="1" type="ORF">A1353_21615</name>
</gene>
<dbReference type="Proteomes" id="UP000077763">
    <property type="component" value="Unassembled WGS sequence"/>
</dbReference>
<organism evidence="1 2">
    <name type="scientific">Methylomonas methanica</name>
    <dbReference type="NCBI Taxonomy" id="421"/>
    <lineage>
        <taxon>Bacteria</taxon>
        <taxon>Pseudomonadati</taxon>
        <taxon>Pseudomonadota</taxon>
        <taxon>Gammaproteobacteria</taxon>
        <taxon>Methylococcales</taxon>
        <taxon>Methylococcaceae</taxon>
        <taxon>Methylomonas</taxon>
    </lineage>
</organism>
<dbReference type="EMBL" id="LUUH01000085">
    <property type="protein sequence ID" value="OAH98974.1"/>
    <property type="molecule type" value="Genomic_DNA"/>
</dbReference>
<evidence type="ECO:0000313" key="2">
    <source>
        <dbReference type="Proteomes" id="UP000077763"/>
    </source>
</evidence>